<keyword evidence="3" id="KW-1185">Reference proteome</keyword>
<feature type="compositionally biased region" description="Polar residues" evidence="1">
    <location>
        <begin position="77"/>
        <end position="95"/>
    </location>
</feature>
<sequence>MMALRKTLAEKDGVEPDEIMSSVLIDFLAETLPSDRQTFISVIENYLFALDNTDEDAQSIWARHGSQFLNICTSQRLRARSTPSRSNPPTTASTKTIDHSKYEFQAGAATSTAPTSGKGRGQPRSYTIKESGSSVGGIRSMPVFKRR</sequence>
<evidence type="ECO:0000313" key="2">
    <source>
        <dbReference type="EMBL" id="KDQ12336.1"/>
    </source>
</evidence>
<evidence type="ECO:0000256" key="1">
    <source>
        <dbReference type="SAM" id="MobiDB-lite"/>
    </source>
</evidence>
<accession>A0A067MLB1</accession>
<name>A0A067MLB1_BOTB1</name>
<proteinExistence type="predicted"/>
<feature type="compositionally biased region" description="Low complexity" evidence="1">
    <location>
        <begin position="106"/>
        <end position="117"/>
    </location>
</feature>
<dbReference type="InParanoid" id="A0A067MLB1"/>
<organism evidence="2 3">
    <name type="scientific">Botryobasidium botryosum (strain FD-172 SS1)</name>
    <dbReference type="NCBI Taxonomy" id="930990"/>
    <lineage>
        <taxon>Eukaryota</taxon>
        <taxon>Fungi</taxon>
        <taxon>Dikarya</taxon>
        <taxon>Basidiomycota</taxon>
        <taxon>Agaricomycotina</taxon>
        <taxon>Agaricomycetes</taxon>
        <taxon>Cantharellales</taxon>
        <taxon>Botryobasidiaceae</taxon>
        <taxon>Botryobasidium</taxon>
    </lineage>
</organism>
<dbReference type="Proteomes" id="UP000027195">
    <property type="component" value="Unassembled WGS sequence"/>
</dbReference>
<feature type="region of interest" description="Disordered" evidence="1">
    <location>
        <begin position="77"/>
        <end position="147"/>
    </location>
</feature>
<dbReference type="EMBL" id="KL198051">
    <property type="protein sequence ID" value="KDQ12336.1"/>
    <property type="molecule type" value="Genomic_DNA"/>
</dbReference>
<protein>
    <submittedName>
        <fullName evidence="2">Uncharacterized protein</fullName>
    </submittedName>
</protein>
<dbReference type="HOGENOM" id="CLU_1767761_0_0_1"/>
<gene>
    <name evidence="2" type="ORF">BOTBODRAFT_422037</name>
</gene>
<feature type="compositionally biased region" description="Polar residues" evidence="1">
    <location>
        <begin position="124"/>
        <end position="133"/>
    </location>
</feature>
<dbReference type="AlphaFoldDB" id="A0A067MLB1"/>
<reference evidence="3" key="1">
    <citation type="journal article" date="2014" name="Proc. Natl. Acad. Sci. U.S.A.">
        <title>Extensive sampling of basidiomycete genomes demonstrates inadequacy of the white-rot/brown-rot paradigm for wood decay fungi.</title>
        <authorList>
            <person name="Riley R."/>
            <person name="Salamov A.A."/>
            <person name="Brown D.W."/>
            <person name="Nagy L.G."/>
            <person name="Floudas D."/>
            <person name="Held B.W."/>
            <person name="Levasseur A."/>
            <person name="Lombard V."/>
            <person name="Morin E."/>
            <person name="Otillar R."/>
            <person name="Lindquist E.A."/>
            <person name="Sun H."/>
            <person name="LaButti K.M."/>
            <person name="Schmutz J."/>
            <person name="Jabbour D."/>
            <person name="Luo H."/>
            <person name="Baker S.E."/>
            <person name="Pisabarro A.G."/>
            <person name="Walton J.D."/>
            <person name="Blanchette R.A."/>
            <person name="Henrissat B."/>
            <person name="Martin F."/>
            <person name="Cullen D."/>
            <person name="Hibbett D.S."/>
            <person name="Grigoriev I.V."/>
        </authorList>
    </citation>
    <scope>NUCLEOTIDE SEQUENCE [LARGE SCALE GENOMIC DNA]</scope>
    <source>
        <strain evidence="3">FD-172 SS1</strain>
    </source>
</reference>
<evidence type="ECO:0000313" key="3">
    <source>
        <dbReference type="Proteomes" id="UP000027195"/>
    </source>
</evidence>